<evidence type="ECO:0000313" key="14">
    <source>
        <dbReference type="EMBL" id="KAA2238620.1"/>
    </source>
</evidence>
<feature type="transmembrane region" description="Helical" evidence="10">
    <location>
        <begin position="178"/>
        <end position="199"/>
    </location>
</feature>
<dbReference type="CDD" id="cd18571">
    <property type="entry name" value="ABC_6TM_peptidase_like"/>
    <property type="match status" value="1"/>
</dbReference>
<dbReference type="GO" id="GO:0006508">
    <property type="term" value="P:proteolysis"/>
    <property type="evidence" value="ECO:0007669"/>
    <property type="project" value="InterPro"/>
</dbReference>
<evidence type="ECO:0000313" key="15">
    <source>
        <dbReference type="Proteomes" id="UP000324611"/>
    </source>
</evidence>
<dbReference type="Pfam" id="PF00005">
    <property type="entry name" value="ABC_tran"/>
    <property type="match status" value="1"/>
</dbReference>
<dbReference type="GO" id="GO:0008233">
    <property type="term" value="F:peptidase activity"/>
    <property type="evidence" value="ECO:0007669"/>
    <property type="project" value="InterPro"/>
</dbReference>
<dbReference type="AlphaFoldDB" id="A0A5B2VJA7"/>
<evidence type="ECO:0000259" key="12">
    <source>
        <dbReference type="PROSITE" id="PS50929"/>
    </source>
</evidence>
<sequence length="735" mass="82852">MVRKFIFQRQFDTIDCGPSCLKMIAGYYGKHYSLEYLREACFLSKEGVSLLSINDAAEQMGFRTMMAHITVDMLMKDCPVPCIIHWNQNHFVVLYNVRKHLLSGKLYFVVADPAHGIVKVDKDTFLKAWVSNFEGKGTVLVLEPTPNFYSRQAVKDKHRGYGFLVRYLAPFKKYISQLVVGMAAASAIAIAFPFLTQLLIDEGVSNKNLSIVYLVLLSQLFLFAGSTAIDIIRSWLLVHINARISLNIISDFLIKLLKLPIRFFDTKAVGDLSQRINDHHRVENFLTGVVLTSVFSLINIVLFTVILAYFNWMIFVVFGAFSTLALGWVMLFQKKRRQLDYKRFVRNKENQDKLYEVITGMQEIKLYGSETPKRWEWEQLQVKSFKLNMRSLALEQYQHTGFIFINSLKNIIISFLAANQVINGHITLGALLSISYIVGQTNGPIEQAVAFIKAAQDARLSLDRLQEILSKKDEEDTGAVKGEQRPVPEHAAIRIADVSFQYEGPNSPYVLKDISLSIPRGKITAIVGTSGSGKTTLLKLLLGFYAPVKGSILVGDNDLQQLSPKVWRSHCGTVMQDGYIFYDTIARNIAVDGKEIDPARMERAVVTANLKGFIESLPLGYTTKIGASGTGLSGGQRQRILLARAVYKDPDYLFFDEATSSLDANNERVIMDNLQAFFKGKTVLVIAHRLSTVKNADQIIVLENGRIVENGSHEHLIKTKRQYFELVRNQLELGN</sequence>
<evidence type="ECO:0000256" key="5">
    <source>
        <dbReference type="ARBA" id="ARBA00022741"/>
    </source>
</evidence>
<dbReference type="PROSITE" id="PS50893">
    <property type="entry name" value="ABC_TRANSPORTER_2"/>
    <property type="match status" value="1"/>
</dbReference>
<dbReference type="GO" id="GO:0016887">
    <property type="term" value="F:ATP hydrolysis activity"/>
    <property type="evidence" value="ECO:0007669"/>
    <property type="project" value="InterPro"/>
</dbReference>
<dbReference type="InterPro" id="IPR005074">
    <property type="entry name" value="Peptidase_C39"/>
</dbReference>
<dbReference type="InterPro" id="IPR011527">
    <property type="entry name" value="ABC1_TM_dom"/>
</dbReference>
<evidence type="ECO:0000259" key="13">
    <source>
        <dbReference type="PROSITE" id="PS50990"/>
    </source>
</evidence>
<feature type="domain" description="ABC transporter" evidence="11">
    <location>
        <begin position="493"/>
        <end position="729"/>
    </location>
</feature>
<proteinExistence type="predicted"/>
<dbReference type="InterPro" id="IPR039421">
    <property type="entry name" value="Type_1_exporter"/>
</dbReference>
<dbReference type="EMBL" id="VUOC01000004">
    <property type="protein sequence ID" value="KAA2238620.1"/>
    <property type="molecule type" value="Genomic_DNA"/>
</dbReference>
<evidence type="ECO:0000256" key="9">
    <source>
        <dbReference type="ARBA" id="ARBA00023136"/>
    </source>
</evidence>
<dbReference type="PANTHER" id="PTHR43394:SF1">
    <property type="entry name" value="ATP-BINDING CASSETTE SUB-FAMILY B MEMBER 10, MITOCHONDRIAL"/>
    <property type="match status" value="1"/>
</dbReference>
<evidence type="ECO:0000259" key="11">
    <source>
        <dbReference type="PROSITE" id="PS50893"/>
    </source>
</evidence>
<feature type="transmembrane region" description="Helical" evidence="10">
    <location>
        <begin position="285"/>
        <end position="306"/>
    </location>
</feature>
<keyword evidence="8 10" id="KW-1133">Transmembrane helix</keyword>
<keyword evidence="2" id="KW-0813">Transport</keyword>
<dbReference type="InterPro" id="IPR003593">
    <property type="entry name" value="AAA+_ATPase"/>
</dbReference>
<keyword evidence="15" id="KW-1185">Reference proteome</keyword>
<dbReference type="PROSITE" id="PS00211">
    <property type="entry name" value="ABC_TRANSPORTER_1"/>
    <property type="match status" value="1"/>
</dbReference>
<protein>
    <submittedName>
        <fullName evidence="14">Peptidase domain-containing ABC transporter</fullName>
    </submittedName>
</protein>
<dbReference type="InterPro" id="IPR036640">
    <property type="entry name" value="ABC1_TM_sf"/>
</dbReference>
<dbReference type="SUPFAM" id="SSF90123">
    <property type="entry name" value="ABC transporter transmembrane region"/>
    <property type="match status" value="1"/>
</dbReference>
<dbReference type="GO" id="GO:0005886">
    <property type="term" value="C:plasma membrane"/>
    <property type="evidence" value="ECO:0007669"/>
    <property type="project" value="UniProtKB-SubCell"/>
</dbReference>
<dbReference type="FunFam" id="3.40.50.300:FF:000299">
    <property type="entry name" value="ABC transporter ATP-binding protein/permease"/>
    <property type="match status" value="1"/>
</dbReference>
<dbReference type="PROSITE" id="PS50929">
    <property type="entry name" value="ABC_TM1F"/>
    <property type="match status" value="1"/>
</dbReference>
<dbReference type="CDD" id="cd02418">
    <property type="entry name" value="Peptidase_C39B"/>
    <property type="match status" value="1"/>
</dbReference>
<dbReference type="GO" id="GO:0005524">
    <property type="term" value="F:ATP binding"/>
    <property type="evidence" value="ECO:0007669"/>
    <property type="project" value="UniProtKB-KW"/>
</dbReference>
<dbReference type="SUPFAM" id="SSF52540">
    <property type="entry name" value="P-loop containing nucleoside triphosphate hydrolases"/>
    <property type="match status" value="1"/>
</dbReference>
<reference evidence="14 15" key="2">
    <citation type="submission" date="2019-09" db="EMBL/GenBank/DDBJ databases">
        <authorList>
            <person name="Jin C."/>
        </authorList>
    </citation>
    <scope>NUCLEOTIDE SEQUENCE [LARGE SCALE GENOMIC DNA]</scope>
    <source>
        <strain evidence="14 15">BN140078</strain>
    </source>
</reference>
<feature type="transmembrane region" description="Helical" evidence="10">
    <location>
        <begin position="211"/>
        <end position="232"/>
    </location>
</feature>
<keyword evidence="5" id="KW-0547">Nucleotide-binding</keyword>
<dbReference type="PANTHER" id="PTHR43394">
    <property type="entry name" value="ATP-DEPENDENT PERMEASE MDL1, MITOCHONDRIAL"/>
    <property type="match status" value="1"/>
</dbReference>
<keyword evidence="7" id="KW-0067">ATP-binding</keyword>
<keyword evidence="6" id="KW-0378">Hydrolase</keyword>
<dbReference type="InterPro" id="IPR017871">
    <property type="entry name" value="ABC_transporter-like_CS"/>
</dbReference>
<comment type="caution">
    <text evidence="14">The sequence shown here is derived from an EMBL/GenBank/DDBJ whole genome shotgun (WGS) entry which is preliminary data.</text>
</comment>
<dbReference type="Proteomes" id="UP000324611">
    <property type="component" value="Unassembled WGS sequence"/>
</dbReference>
<name>A0A5B2VJA7_9BACT</name>
<dbReference type="InterPro" id="IPR003439">
    <property type="entry name" value="ABC_transporter-like_ATP-bd"/>
</dbReference>
<keyword evidence="9 10" id="KW-0472">Membrane</keyword>
<dbReference type="PROSITE" id="PS50990">
    <property type="entry name" value="PEPTIDASE_C39"/>
    <property type="match status" value="1"/>
</dbReference>
<evidence type="ECO:0000256" key="8">
    <source>
        <dbReference type="ARBA" id="ARBA00022989"/>
    </source>
</evidence>
<accession>A0A5B2VJA7</accession>
<dbReference type="Gene3D" id="1.20.1560.10">
    <property type="entry name" value="ABC transporter type 1, transmembrane domain"/>
    <property type="match status" value="1"/>
</dbReference>
<evidence type="ECO:0000256" key="3">
    <source>
        <dbReference type="ARBA" id="ARBA00022475"/>
    </source>
</evidence>
<evidence type="ECO:0000256" key="1">
    <source>
        <dbReference type="ARBA" id="ARBA00004651"/>
    </source>
</evidence>
<dbReference type="Gene3D" id="3.90.70.10">
    <property type="entry name" value="Cysteine proteinases"/>
    <property type="match status" value="1"/>
</dbReference>
<evidence type="ECO:0000256" key="2">
    <source>
        <dbReference type="ARBA" id="ARBA00022448"/>
    </source>
</evidence>
<organism evidence="14 15">
    <name type="scientific">Chitinophaga agrisoli</name>
    <dbReference type="NCBI Taxonomy" id="2607653"/>
    <lineage>
        <taxon>Bacteria</taxon>
        <taxon>Pseudomonadati</taxon>
        <taxon>Bacteroidota</taxon>
        <taxon>Chitinophagia</taxon>
        <taxon>Chitinophagales</taxon>
        <taxon>Chitinophagaceae</taxon>
        <taxon>Chitinophaga</taxon>
    </lineage>
</organism>
<keyword evidence="4 10" id="KW-0812">Transmembrane</keyword>
<evidence type="ECO:0000256" key="6">
    <source>
        <dbReference type="ARBA" id="ARBA00022801"/>
    </source>
</evidence>
<feature type="transmembrane region" description="Helical" evidence="10">
    <location>
        <begin position="312"/>
        <end position="332"/>
    </location>
</feature>
<reference evidence="14 15" key="1">
    <citation type="submission" date="2019-09" db="EMBL/GenBank/DDBJ databases">
        <title>Chitinophaga ginsengihumi sp. nov., isolated from soil of ginseng rhizosphere.</title>
        <authorList>
            <person name="Lee J."/>
        </authorList>
    </citation>
    <scope>NUCLEOTIDE SEQUENCE [LARGE SCALE GENOMIC DNA]</scope>
    <source>
        <strain evidence="14 15">BN140078</strain>
    </source>
</reference>
<keyword evidence="3" id="KW-1003">Cell membrane</keyword>
<dbReference type="SMART" id="SM00382">
    <property type="entry name" value="AAA"/>
    <property type="match status" value="1"/>
</dbReference>
<feature type="domain" description="ABC transmembrane type-1" evidence="12">
    <location>
        <begin position="178"/>
        <end position="457"/>
    </location>
</feature>
<evidence type="ECO:0000256" key="4">
    <source>
        <dbReference type="ARBA" id="ARBA00022692"/>
    </source>
</evidence>
<dbReference type="Pfam" id="PF03412">
    <property type="entry name" value="Peptidase_C39"/>
    <property type="match status" value="1"/>
</dbReference>
<dbReference type="InterPro" id="IPR027417">
    <property type="entry name" value="P-loop_NTPase"/>
</dbReference>
<comment type="subcellular location">
    <subcellularLocation>
        <location evidence="1">Cell membrane</location>
        <topology evidence="1">Multi-pass membrane protein</topology>
    </subcellularLocation>
</comment>
<feature type="domain" description="Peptidase C39" evidence="13">
    <location>
        <begin position="10"/>
        <end position="136"/>
    </location>
</feature>
<gene>
    <name evidence="14" type="ORF">F0L74_20565</name>
</gene>
<dbReference type="GO" id="GO:0015421">
    <property type="term" value="F:ABC-type oligopeptide transporter activity"/>
    <property type="evidence" value="ECO:0007669"/>
    <property type="project" value="TreeGrafter"/>
</dbReference>
<dbReference type="Gene3D" id="3.40.50.300">
    <property type="entry name" value="P-loop containing nucleotide triphosphate hydrolases"/>
    <property type="match status" value="1"/>
</dbReference>
<dbReference type="Pfam" id="PF00664">
    <property type="entry name" value="ABC_membrane"/>
    <property type="match status" value="1"/>
</dbReference>
<evidence type="ECO:0000256" key="7">
    <source>
        <dbReference type="ARBA" id="ARBA00022840"/>
    </source>
</evidence>
<evidence type="ECO:0000256" key="10">
    <source>
        <dbReference type="SAM" id="Phobius"/>
    </source>
</evidence>